<organism evidence="2 3">
    <name type="scientific">Aspergillus avenaceus</name>
    <dbReference type="NCBI Taxonomy" id="36643"/>
    <lineage>
        <taxon>Eukaryota</taxon>
        <taxon>Fungi</taxon>
        <taxon>Dikarya</taxon>
        <taxon>Ascomycota</taxon>
        <taxon>Pezizomycotina</taxon>
        <taxon>Eurotiomycetes</taxon>
        <taxon>Eurotiomycetidae</taxon>
        <taxon>Eurotiales</taxon>
        <taxon>Aspergillaceae</taxon>
        <taxon>Aspergillus</taxon>
        <taxon>Aspergillus subgen. Circumdati</taxon>
    </lineage>
</organism>
<feature type="transmembrane region" description="Helical" evidence="1">
    <location>
        <begin position="102"/>
        <end position="124"/>
    </location>
</feature>
<evidence type="ECO:0000313" key="3">
    <source>
        <dbReference type="Proteomes" id="UP000325780"/>
    </source>
</evidence>
<sequence>MGVGNIIDELPNGIIPHWATSHGSHNSVDRYRKWAYYPASITGAGRRPKDCHLHEKLAVANSGGGSGRSRKHHTHNGKLCSPYILVALVGVMPLMGQNWGGYVLLFSLYLFFFFFSLSILTFFCTGKKS</sequence>
<dbReference type="Proteomes" id="UP000325780">
    <property type="component" value="Unassembled WGS sequence"/>
</dbReference>
<feature type="transmembrane region" description="Helical" evidence="1">
    <location>
        <begin position="79"/>
        <end position="96"/>
    </location>
</feature>
<dbReference type="AlphaFoldDB" id="A0A5N6TG44"/>
<keyword evidence="1" id="KW-1133">Transmembrane helix</keyword>
<gene>
    <name evidence="2" type="ORF">BDV25DRAFT_72643</name>
</gene>
<keyword evidence="1" id="KW-0472">Membrane</keyword>
<dbReference type="EMBL" id="ML742355">
    <property type="protein sequence ID" value="KAE8145354.1"/>
    <property type="molecule type" value="Genomic_DNA"/>
</dbReference>
<evidence type="ECO:0000256" key="1">
    <source>
        <dbReference type="SAM" id="Phobius"/>
    </source>
</evidence>
<evidence type="ECO:0000313" key="2">
    <source>
        <dbReference type="EMBL" id="KAE8145354.1"/>
    </source>
</evidence>
<accession>A0A5N6TG44</accession>
<proteinExistence type="predicted"/>
<protein>
    <submittedName>
        <fullName evidence="2">Uncharacterized protein</fullName>
    </submittedName>
</protein>
<keyword evidence="1" id="KW-0812">Transmembrane</keyword>
<keyword evidence="3" id="KW-1185">Reference proteome</keyword>
<reference evidence="2 3" key="1">
    <citation type="submission" date="2019-04" db="EMBL/GenBank/DDBJ databases">
        <title>Friends and foes A comparative genomics study of 23 Aspergillus species from section Flavi.</title>
        <authorList>
            <consortium name="DOE Joint Genome Institute"/>
            <person name="Kjaerbolling I."/>
            <person name="Vesth T."/>
            <person name="Frisvad J.C."/>
            <person name="Nybo J.L."/>
            <person name="Theobald S."/>
            <person name="Kildgaard S."/>
            <person name="Isbrandt T."/>
            <person name="Kuo A."/>
            <person name="Sato A."/>
            <person name="Lyhne E.K."/>
            <person name="Kogle M.E."/>
            <person name="Wiebenga A."/>
            <person name="Kun R.S."/>
            <person name="Lubbers R.J."/>
            <person name="Makela M.R."/>
            <person name="Barry K."/>
            <person name="Chovatia M."/>
            <person name="Clum A."/>
            <person name="Daum C."/>
            <person name="Haridas S."/>
            <person name="He G."/>
            <person name="LaButti K."/>
            <person name="Lipzen A."/>
            <person name="Mondo S."/>
            <person name="Riley R."/>
            <person name="Salamov A."/>
            <person name="Simmons B.A."/>
            <person name="Magnuson J.K."/>
            <person name="Henrissat B."/>
            <person name="Mortensen U.H."/>
            <person name="Larsen T.O."/>
            <person name="Devries R.P."/>
            <person name="Grigoriev I.V."/>
            <person name="Machida M."/>
            <person name="Baker S.E."/>
            <person name="Andersen M.R."/>
        </authorList>
    </citation>
    <scope>NUCLEOTIDE SEQUENCE [LARGE SCALE GENOMIC DNA]</scope>
    <source>
        <strain evidence="2 3">IBT 18842</strain>
    </source>
</reference>
<name>A0A5N6TG44_ASPAV</name>